<dbReference type="GO" id="GO:0005737">
    <property type="term" value="C:cytoplasm"/>
    <property type="evidence" value="ECO:0007669"/>
    <property type="project" value="TreeGrafter"/>
</dbReference>
<dbReference type="Pfam" id="PF01633">
    <property type="entry name" value="Choline_kinase"/>
    <property type="match status" value="1"/>
</dbReference>
<dbReference type="EC" id="2.7.1.82" evidence="5"/>
<proteinExistence type="inferred from homology"/>
<dbReference type="Gene3D" id="3.90.1200.10">
    <property type="match status" value="1"/>
</dbReference>
<evidence type="ECO:0000256" key="2">
    <source>
        <dbReference type="ARBA" id="ARBA00023264"/>
    </source>
</evidence>
<dbReference type="GO" id="GO:0004305">
    <property type="term" value="F:ethanolamine kinase activity"/>
    <property type="evidence" value="ECO:0007669"/>
    <property type="project" value="UniProtKB-EC"/>
</dbReference>
<keyword evidence="6" id="KW-0808">Transferase</keyword>
<evidence type="ECO:0000256" key="3">
    <source>
        <dbReference type="ARBA" id="ARBA00037883"/>
    </source>
</evidence>
<accession>A0A0A9YBU0</accession>
<comment type="pathway">
    <text evidence="3">Phospholipid metabolism; phosphatidylethanolamine biosynthesis; phosphatidylethanolamine from ethanolamine: step 1/3.</text>
</comment>
<dbReference type="Gene3D" id="3.30.200.20">
    <property type="entry name" value="Phosphorylase Kinase, domain 1"/>
    <property type="match status" value="1"/>
</dbReference>
<dbReference type="InterPro" id="IPR011009">
    <property type="entry name" value="Kinase-like_dom_sf"/>
</dbReference>
<dbReference type="PANTHER" id="PTHR22603:SF66">
    <property type="entry name" value="ETHANOLAMINE KINASE"/>
    <property type="match status" value="1"/>
</dbReference>
<comment type="similarity">
    <text evidence="4">Belongs to the choline/ethanolamine kinase family.</text>
</comment>
<gene>
    <name evidence="6" type="primary">ETNK1</name>
    <name evidence="6" type="ORF">CM83_24442</name>
</gene>
<keyword evidence="1" id="KW-0444">Lipid biosynthesis</keyword>
<evidence type="ECO:0000256" key="4">
    <source>
        <dbReference type="ARBA" id="ARBA00038211"/>
    </source>
</evidence>
<keyword evidence="2" id="KW-1208">Phospholipid metabolism</keyword>
<dbReference type="CDD" id="cd05157">
    <property type="entry name" value="ETNK_euk"/>
    <property type="match status" value="1"/>
</dbReference>
<evidence type="ECO:0000256" key="5">
    <source>
        <dbReference type="ARBA" id="ARBA00038874"/>
    </source>
</evidence>
<dbReference type="PANTHER" id="PTHR22603">
    <property type="entry name" value="CHOLINE/ETHANOALAMINE KINASE"/>
    <property type="match status" value="1"/>
</dbReference>
<reference evidence="6" key="2">
    <citation type="submission" date="2014-07" db="EMBL/GenBank/DDBJ databases">
        <authorList>
            <person name="Hull J."/>
        </authorList>
    </citation>
    <scope>NUCLEOTIDE SEQUENCE</scope>
</reference>
<dbReference type="SUPFAM" id="SSF56112">
    <property type="entry name" value="Protein kinase-like (PK-like)"/>
    <property type="match status" value="1"/>
</dbReference>
<dbReference type="AlphaFoldDB" id="A0A0A9YBU0"/>
<organism evidence="6">
    <name type="scientific">Lygus hesperus</name>
    <name type="common">Western plant bug</name>
    <dbReference type="NCBI Taxonomy" id="30085"/>
    <lineage>
        <taxon>Eukaryota</taxon>
        <taxon>Metazoa</taxon>
        <taxon>Ecdysozoa</taxon>
        <taxon>Arthropoda</taxon>
        <taxon>Hexapoda</taxon>
        <taxon>Insecta</taxon>
        <taxon>Pterygota</taxon>
        <taxon>Neoptera</taxon>
        <taxon>Paraneoptera</taxon>
        <taxon>Hemiptera</taxon>
        <taxon>Heteroptera</taxon>
        <taxon>Panheteroptera</taxon>
        <taxon>Cimicomorpha</taxon>
        <taxon>Miridae</taxon>
        <taxon>Mirini</taxon>
        <taxon>Lygus</taxon>
    </lineage>
</organism>
<dbReference type="EMBL" id="GBHO01014523">
    <property type="protein sequence ID" value="JAG29081.1"/>
    <property type="molecule type" value="Transcribed_RNA"/>
</dbReference>
<reference evidence="6" key="1">
    <citation type="journal article" date="2014" name="PLoS ONE">
        <title>Transcriptome-Based Identification of ABC Transporters in the Western Tarnished Plant Bug Lygus hesperus.</title>
        <authorList>
            <person name="Hull J.J."/>
            <person name="Chaney K."/>
            <person name="Geib S.M."/>
            <person name="Fabrick J.A."/>
            <person name="Brent C.S."/>
            <person name="Walsh D."/>
            <person name="Lavine L.C."/>
        </authorList>
    </citation>
    <scope>NUCLEOTIDE SEQUENCE</scope>
</reference>
<protein>
    <recommendedName>
        <fullName evidence="5">ethanolamine kinase</fullName>
        <ecNumber evidence="5">2.7.1.82</ecNumber>
    </recommendedName>
</protein>
<keyword evidence="1" id="KW-0594">Phospholipid biosynthesis</keyword>
<dbReference type="GO" id="GO:0006646">
    <property type="term" value="P:phosphatidylethanolamine biosynthetic process"/>
    <property type="evidence" value="ECO:0007669"/>
    <property type="project" value="TreeGrafter"/>
</dbReference>
<name>A0A0A9YBU0_LYGHE</name>
<keyword evidence="6" id="KW-0418">Kinase</keyword>
<keyword evidence="1" id="KW-0443">Lipid metabolism</keyword>
<evidence type="ECO:0000256" key="1">
    <source>
        <dbReference type="ARBA" id="ARBA00023209"/>
    </source>
</evidence>
<sequence length="343" mass="39590">MEEVPHLDVTVVEGDFKTGGLKILRSVRPDWSPSDVVFKVFTDGITNTLFGCSIESNTSDMVLIRSYGKNTELLIDRKAETKNFKLLHKWGYAPMLYATFNNGLAYEFVPGVTLDENTVKDPAIFPLVAAMLARFHAIPVGTEKKPILWTKLRKYLSLIPSFYTQPKKRTRFEELFPNGRQSLENEINYLQKSLEDVDDLKTVFCHNDLLLSNIIHSDGKVHFIDYEYADCNYQAFDIGNHFTEFAGVNNIDFSRIPDKDFQVRWLKLYLNELRVCTGDKTEITPEEVDCLYEKVNKFILVGHIFWITWALVQAEISELDFDFIEYASLKMGDYYSRKPAILP</sequence>
<evidence type="ECO:0000313" key="6">
    <source>
        <dbReference type="EMBL" id="JAG29081.1"/>
    </source>
</evidence>